<evidence type="ECO:0000256" key="8">
    <source>
        <dbReference type="SAM" id="MobiDB-lite"/>
    </source>
</evidence>
<dbReference type="GO" id="GO:0008270">
    <property type="term" value="F:zinc ion binding"/>
    <property type="evidence" value="ECO:0007669"/>
    <property type="project" value="UniProtKB-KW"/>
</dbReference>
<dbReference type="GO" id="GO:0005634">
    <property type="term" value="C:nucleus"/>
    <property type="evidence" value="ECO:0007669"/>
    <property type="project" value="UniProtKB-SubCell"/>
</dbReference>
<dbReference type="InterPro" id="IPR043359">
    <property type="entry name" value="GLI-like"/>
</dbReference>
<feature type="domain" description="C2H2-type" evidence="9">
    <location>
        <begin position="13"/>
        <end position="40"/>
    </location>
</feature>
<organism evidence="10 11">
    <name type="scientific">Petrolisthes cinctipes</name>
    <name type="common">Flat porcelain crab</name>
    <dbReference type="NCBI Taxonomy" id="88211"/>
    <lineage>
        <taxon>Eukaryota</taxon>
        <taxon>Metazoa</taxon>
        <taxon>Ecdysozoa</taxon>
        <taxon>Arthropoda</taxon>
        <taxon>Crustacea</taxon>
        <taxon>Multicrustacea</taxon>
        <taxon>Malacostraca</taxon>
        <taxon>Eumalacostraca</taxon>
        <taxon>Eucarida</taxon>
        <taxon>Decapoda</taxon>
        <taxon>Pleocyemata</taxon>
        <taxon>Anomura</taxon>
        <taxon>Galatheoidea</taxon>
        <taxon>Porcellanidae</taxon>
        <taxon>Petrolisthes</taxon>
    </lineage>
</organism>
<dbReference type="InterPro" id="IPR013087">
    <property type="entry name" value="Znf_C2H2_type"/>
</dbReference>
<gene>
    <name evidence="10" type="ORF">Pcinc_012659</name>
</gene>
<evidence type="ECO:0000259" key="9">
    <source>
        <dbReference type="PROSITE" id="PS50157"/>
    </source>
</evidence>
<feature type="region of interest" description="Disordered" evidence="8">
    <location>
        <begin position="246"/>
        <end position="293"/>
    </location>
</feature>
<evidence type="ECO:0000313" key="10">
    <source>
        <dbReference type="EMBL" id="KAK3882987.1"/>
    </source>
</evidence>
<evidence type="ECO:0000256" key="1">
    <source>
        <dbReference type="ARBA" id="ARBA00004123"/>
    </source>
</evidence>
<evidence type="ECO:0000313" key="11">
    <source>
        <dbReference type="Proteomes" id="UP001286313"/>
    </source>
</evidence>
<keyword evidence="3" id="KW-0677">Repeat</keyword>
<keyword evidence="2" id="KW-0479">Metal-binding</keyword>
<proteinExistence type="predicted"/>
<evidence type="ECO:0000256" key="5">
    <source>
        <dbReference type="ARBA" id="ARBA00022833"/>
    </source>
</evidence>
<feature type="compositionally biased region" description="Low complexity" evidence="8">
    <location>
        <begin position="246"/>
        <end position="274"/>
    </location>
</feature>
<evidence type="ECO:0000256" key="4">
    <source>
        <dbReference type="ARBA" id="ARBA00022771"/>
    </source>
</evidence>
<keyword evidence="6" id="KW-0539">Nucleus</keyword>
<sequence>MDYIPHSDTSLSHSFKGCTKAFSRLENLKIHLRSHTGERPYICVYPHCIKAFSNSSDRAKHQRTHVDAKPYVCSVTGCKKRYTDPSSLRKHVKNHSAKEQALAKRKLRSQEDQYGASTTPCSTPGLSSPPLLTPSMEHDTLHYGDSTQQQQHHRSRGCGPVQSEVPRALPPTLPGLTNPHHHPGTPRPSRDHSARVLTGRPRHMGQHFLNYHHHHHQQQQQHHTGSGGGTMDMNVKEVVVVQGEQQQGLYHHAPPSSSSSSPSSPLHVSSLHVPTSDVPHNNNTNNSSIHHQQTTGMLYESSQPTYCVTSFPATSTPGGASLYSPLLSSPQTPSSYPSPVYTFSTQQGT</sequence>
<dbReference type="SMART" id="SM00355">
    <property type="entry name" value="ZnF_C2H2"/>
    <property type="match status" value="3"/>
</dbReference>
<evidence type="ECO:0000256" key="3">
    <source>
        <dbReference type="ARBA" id="ARBA00022737"/>
    </source>
</evidence>
<dbReference type="PANTHER" id="PTHR45718">
    <property type="entry name" value="TRANSCRIPTIONAL ACTIVATOR CUBITUS INTERRUPTUS"/>
    <property type="match status" value="1"/>
</dbReference>
<dbReference type="PANTHER" id="PTHR45718:SF7">
    <property type="entry name" value="C2H2-TYPE DOMAIN-CONTAINING PROTEIN"/>
    <property type="match status" value="1"/>
</dbReference>
<dbReference type="Pfam" id="PF00096">
    <property type="entry name" value="zf-C2H2"/>
    <property type="match status" value="2"/>
</dbReference>
<feature type="domain" description="C2H2-type" evidence="9">
    <location>
        <begin position="41"/>
        <end position="70"/>
    </location>
</feature>
<keyword evidence="4 7" id="KW-0863">Zinc-finger</keyword>
<dbReference type="PROSITE" id="PS00028">
    <property type="entry name" value="ZINC_FINGER_C2H2_1"/>
    <property type="match status" value="2"/>
</dbReference>
<dbReference type="SUPFAM" id="SSF57667">
    <property type="entry name" value="beta-beta-alpha zinc fingers"/>
    <property type="match status" value="2"/>
</dbReference>
<keyword evidence="5" id="KW-0862">Zinc</keyword>
<feature type="compositionally biased region" description="Low complexity" evidence="8">
    <location>
        <begin position="321"/>
        <end position="349"/>
    </location>
</feature>
<name>A0AAE1FYF4_PETCI</name>
<dbReference type="Proteomes" id="UP001286313">
    <property type="component" value="Unassembled WGS sequence"/>
</dbReference>
<feature type="region of interest" description="Disordered" evidence="8">
    <location>
        <begin position="85"/>
        <end position="194"/>
    </location>
</feature>
<dbReference type="InterPro" id="IPR036236">
    <property type="entry name" value="Znf_C2H2_sf"/>
</dbReference>
<evidence type="ECO:0000256" key="6">
    <source>
        <dbReference type="ARBA" id="ARBA00023242"/>
    </source>
</evidence>
<evidence type="ECO:0000256" key="2">
    <source>
        <dbReference type="ARBA" id="ARBA00022723"/>
    </source>
</evidence>
<dbReference type="AlphaFoldDB" id="A0AAE1FYF4"/>
<dbReference type="EMBL" id="JAWQEG010001039">
    <property type="protein sequence ID" value="KAK3882987.1"/>
    <property type="molecule type" value="Genomic_DNA"/>
</dbReference>
<dbReference type="GO" id="GO:0000981">
    <property type="term" value="F:DNA-binding transcription factor activity, RNA polymerase II-specific"/>
    <property type="evidence" value="ECO:0007669"/>
    <property type="project" value="TreeGrafter"/>
</dbReference>
<feature type="region of interest" description="Disordered" evidence="8">
    <location>
        <begin position="318"/>
        <end position="349"/>
    </location>
</feature>
<dbReference type="GO" id="GO:0000978">
    <property type="term" value="F:RNA polymerase II cis-regulatory region sequence-specific DNA binding"/>
    <property type="evidence" value="ECO:0007669"/>
    <property type="project" value="TreeGrafter"/>
</dbReference>
<feature type="domain" description="C2H2-type" evidence="9">
    <location>
        <begin position="71"/>
        <end position="100"/>
    </location>
</feature>
<reference evidence="10" key="1">
    <citation type="submission" date="2023-10" db="EMBL/GenBank/DDBJ databases">
        <title>Genome assemblies of two species of porcelain crab, Petrolisthes cinctipes and Petrolisthes manimaculis (Anomura: Porcellanidae).</title>
        <authorList>
            <person name="Angst P."/>
        </authorList>
    </citation>
    <scope>NUCLEOTIDE SEQUENCE</scope>
    <source>
        <strain evidence="10">PB745_01</strain>
        <tissue evidence="10">Gill</tissue>
    </source>
</reference>
<dbReference type="Gene3D" id="3.30.160.60">
    <property type="entry name" value="Classic Zinc Finger"/>
    <property type="match status" value="3"/>
</dbReference>
<keyword evidence="11" id="KW-1185">Reference proteome</keyword>
<feature type="compositionally biased region" description="Low complexity" evidence="8">
    <location>
        <begin position="117"/>
        <end position="135"/>
    </location>
</feature>
<protein>
    <recommendedName>
        <fullName evidence="9">C2H2-type domain-containing protein</fullName>
    </recommendedName>
</protein>
<dbReference type="FunFam" id="3.30.160.60:FF:000359">
    <property type="entry name" value="GLIS family zinc finger 2"/>
    <property type="match status" value="1"/>
</dbReference>
<dbReference type="PROSITE" id="PS50157">
    <property type="entry name" value="ZINC_FINGER_C2H2_2"/>
    <property type="match status" value="3"/>
</dbReference>
<comment type="subcellular location">
    <subcellularLocation>
        <location evidence="1">Nucleus</location>
    </subcellularLocation>
</comment>
<accession>A0AAE1FYF4</accession>
<comment type="caution">
    <text evidence="10">The sequence shown here is derived from an EMBL/GenBank/DDBJ whole genome shotgun (WGS) entry which is preliminary data.</text>
</comment>
<evidence type="ECO:0000256" key="7">
    <source>
        <dbReference type="PROSITE-ProRule" id="PRU00042"/>
    </source>
</evidence>